<dbReference type="AlphaFoldDB" id="D7D831"/>
<dbReference type="eggNOG" id="arCOG06053">
    <property type="taxonomic scope" value="Archaea"/>
</dbReference>
<evidence type="ECO:0000313" key="1">
    <source>
        <dbReference type="EMBL" id="ADI31927.1"/>
    </source>
</evidence>
<dbReference type="STRING" id="591019.Shell_0814"/>
<protein>
    <submittedName>
        <fullName evidence="1">Uncharacterized protein</fullName>
    </submittedName>
</protein>
<dbReference type="EMBL" id="CP002051">
    <property type="protein sequence ID" value="ADI31927.1"/>
    <property type="molecule type" value="Genomic_DNA"/>
</dbReference>
<reference evidence="1 2" key="2">
    <citation type="journal article" date="2011" name="Stand. Genomic Sci.">
        <title>Complete genome sequence of Staphylothermus hellenicus P8.</title>
        <authorList>
            <person name="Anderson I."/>
            <person name="Wirth R."/>
            <person name="Lucas S."/>
            <person name="Copeland A."/>
            <person name="Lapidus A."/>
            <person name="Cheng J.F."/>
            <person name="Goodwin L."/>
            <person name="Pitluck S."/>
            <person name="Davenport K."/>
            <person name="Detter J.C."/>
            <person name="Han C."/>
            <person name="Tapia R."/>
            <person name="Land M."/>
            <person name="Hauser L."/>
            <person name="Pati A."/>
            <person name="Mikhailova N."/>
            <person name="Woyke T."/>
            <person name="Klenk H.P."/>
            <person name="Kyrpides N."/>
            <person name="Ivanova N."/>
        </authorList>
    </citation>
    <scope>NUCLEOTIDE SEQUENCE [LARGE SCALE GENOMIC DNA]</scope>
    <source>
        <strain evidence="2">DSM 12710 / JCM 10830 / BK20S6-10-b1 / P8</strain>
    </source>
</reference>
<keyword evidence="2" id="KW-1185">Reference proteome</keyword>
<dbReference type="Proteomes" id="UP000002573">
    <property type="component" value="Chromosome"/>
</dbReference>
<evidence type="ECO:0000313" key="2">
    <source>
        <dbReference type="Proteomes" id="UP000002573"/>
    </source>
</evidence>
<dbReference type="KEGG" id="shc:Shell_0814"/>
<dbReference type="HOGENOM" id="CLU_2968606_0_0_2"/>
<accession>D7D831</accession>
<proteinExistence type="predicted"/>
<gene>
    <name evidence="1" type="ordered locus">Shell_0814</name>
</gene>
<organism evidence="1 2">
    <name type="scientific">Staphylothermus hellenicus (strain DSM 12710 / JCM 10830 / BK20S6-10-b1 / P8)</name>
    <dbReference type="NCBI Taxonomy" id="591019"/>
    <lineage>
        <taxon>Archaea</taxon>
        <taxon>Thermoproteota</taxon>
        <taxon>Thermoprotei</taxon>
        <taxon>Desulfurococcales</taxon>
        <taxon>Desulfurococcaceae</taxon>
        <taxon>Staphylothermus</taxon>
    </lineage>
</organism>
<dbReference type="OrthoDB" id="30798at2157"/>
<dbReference type="GeneID" id="58786975"/>
<name>D7D831_STAHD</name>
<reference evidence="2" key="1">
    <citation type="submission" date="2010-05" db="EMBL/GenBank/DDBJ databases">
        <title>Complete sequence of Staphylothermus hellenicus DSM 12710.</title>
        <authorList>
            <consortium name="US DOE Joint Genome Institute"/>
            <person name="Lucas S."/>
            <person name="Copeland A."/>
            <person name="Lapidus A."/>
            <person name="Cheng J.-F."/>
            <person name="Bruce D."/>
            <person name="Goodwin L."/>
            <person name="Pitluck S."/>
            <person name="Davenport K."/>
            <person name="Detter J.C."/>
            <person name="Han C."/>
            <person name="Tapia R."/>
            <person name="Larimer F."/>
            <person name="Land M."/>
            <person name="Hauser L."/>
            <person name="Kyrpides N."/>
            <person name="Mikhailova N."/>
            <person name="Anderson I.J."/>
            <person name="Woyke T."/>
        </authorList>
    </citation>
    <scope>NUCLEOTIDE SEQUENCE [LARGE SCALE GENOMIC DNA]</scope>
    <source>
        <strain evidence="2">DSM 12710 / JCM 10830 / BK20S6-10-b1 / P8</strain>
    </source>
</reference>
<dbReference type="RefSeq" id="WP_013143125.1">
    <property type="nucleotide sequence ID" value="NC_014205.1"/>
</dbReference>
<sequence length="58" mass="6717">MLPKEWIDYFFYQRIRVIEKLCVNRRPPSNFLVEFTRTTPAVITDGPQGLSGSIKMVG</sequence>